<accession>A0A9Q3EJZ9</accession>
<dbReference type="AlphaFoldDB" id="A0A9Q3EJZ9"/>
<sequence>MMASIIKGNKTLFNYFTSSSFWSEYLAQWEDNNQIGHGLSTLCKSHSYSLPKQANQQVHVGLADSSAAVDRLNNEPPTKHYKNLPRRRHSPFDSSIHPSIWLDIISFCSFVILGIIPIIRIVIVLDSNSAVPQSIMLKIVSLSRLLKSSALHSIPSSHSFDRSIATQTWLSRTDFENKTIDSNEESRKRGLATGSKKKSVLINQVFKNQNKKKSTKPINHLKVTRKSSASKPVEPIIVPEPLISSPAPIVARATNQINDHPPQPKKIETGSSSAALASPLTTSKSTGYHAKTWPASVTLPKTPIQEPLGTAIPFIPNNYLSHQNSYAPDLTNLKSSSVGLEFSTVCHPSTLPEGGPVLAALHQNPPTPSSSNLHSGLQKILSDLKSISSISFNWPSIISDQERFKFEDRPLNETERKGIYSLVALLTGSWLCAGILKP</sequence>
<gene>
    <name evidence="1" type="ORF">O181_063411</name>
</gene>
<protein>
    <submittedName>
        <fullName evidence="1">Uncharacterized protein</fullName>
    </submittedName>
</protein>
<evidence type="ECO:0000313" key="2">
    <source>
        <dbReference type="Proteomes" id="UP000765509"/>
    </source>
</evidence>
<organism evidence="1 2">
    <name type="scientific">Austropuccinia psidii MF-1</name>
    <dbReference type="NCBI Taxonomy" id="1389203"/>
    <lineage>
        <taxon>Eukaryota</taxon>
        <taxon>Fungi</taxon>
        <taxon>Dikarya</taxon>
        <taxon>Basidiomycota</taxon>
        <taxon>Pucciniomycotina</taxon>
        <taxon>Pucciniomycetes</taxon>
        <taxon>Pucciniales</taxon>
        <taxon>Sphaerophragmiaceae</taxon>
        <taxon>Austropuccinia</taxon>
    </lineage>
</organism>
<evidence type="ECO:0000313" key="1">
    <source>
        <dbReference type="EMBL" id="MBW0523696.1"/>
    </source>
</evidence>
<name>A0A9Q3EJZ9_9BASI</name>
<dbReference type="EMBL" id="AVOT02030505">
    <property type="protein sequence ID" value="MBW0523696.1"/>
    <property type="molecule type" value="Genomic_DNA"/>
</dbReference>
<proteinExistence type="predicted"/>
<comment type="caution">
    <text evidence="1">The sequence shown here is derived from an EMBL/GenBank/DDBJ whole genome shotgun (WGS) entry which is preliminary data.</text>
</comment>
<dbReference type="Proteomes" id="UP000765509">
    <property type="component" value="Unassembled WGS sequence"/>
</dbReference>
<keyword evidence="2" id="KW-1185">Reference proteome</keyword>
<dbReference type="OrthoDB" id="445357at2759"/>
<reference evidence="1" key="1">
    <citation type="submission" date="2021-03" db="EMBL/GenBank/DDBJ databases">
        <title>Draft genome sequence of rust myrtle Austropuccinia psidii MF-1, a brazilian biotype.</title>
        <authorList>
            <person name="Quecine M.C."/>
            <person name="Pachon D.M.R."/>
            <person name="Bonatelli M.L."/>
            <person name="Correr F.H."/>
            <person name="Franceschini L.M."/>
            <person name="Leite T.F."/>
            <person name="Margarido G.R.A."/>
            <person name="Almeida C.A."/>
            <person name="Ferrarezi J.A."/>
            <person name="Labate C.A."/>
        </authorList>
    </citation>
    <scope>NUCLEOTIDE SEQUENCE</scope>
    <source>
        <strain evidence="1">MF-1</strain>
    </source>
</reference>